<evidence type="ECO:0000256" key="4">
    <source>
        <dbReference type="ARBA" id="ARBA00022967"/>
    </source>
</evidence>
<keyword evidence="2" id="KW-0547">Nucleotide-binding</keyword>
<keyword evidence="3 6" id="KW-0067">ATP-binding</keyword>
<protein>
    <submittedName>
        <fullName evidence="6">Iron complex transport system ATP-binding protein</fullName>
    </submittedName>
</protein>
<name>A0A1H9YM97_9EURY</name>
<dbReference type="OrthoDB" id="24644at2157"/>
<dbReference type="Pfam" id="PF00005">
    <property type="entry name" value="ABC_tran"/>
    <property type="match status" value="1"/>
</dbReference>
<dbReference type="InterPro" id="IPR003593">
    <property type="entry name" value="AAA+_ATPase"/>
</dbReference>
<dbReference type="SMART" id="SM00382">
    <property type="entry name" value="AAA"/>
    <property type="match status" value="1"/>
</dbReference>
<dbReference type="InterPro" id="IPR027417">
    <property type="entry name" value="P-loop_NTPase"/>
</dbReference>
<evidence type="ECO:0000256" key="3">
    <source>
        <dbReference type="ARBA" id="ARBA00022840"/>
    </source>
</evidence>
<organism evidence="6 7">
    <name type="scientific">Methanococcoides vulcani</name>
    <dbReference type="NCBI Taxonomy" id="1353158"/>
    <lineage>
        <taxon>Archaea</taxon>
        <taxon>Methanobacteriati</taxon>
        <taxon>Methanobacteriota</taxon>
        <taxon>Stenosarchaea group</taxon>
        <taxon>Methanomicrobia</taxon>
        <taxon>Methanosarcinales</taxon>
        <taxon>Methanosarcinaceae</taxon>
        <taxon>Methanococcoides</taxon>
    </lineage>
</organism>
<dbReference type="GO" id="GO:0016887">
    <property type="term" value="F:ATP hydrolysis activity"/>
    <property type="evidence" value="ECO:0007669"/>
    <property type="project" value="InterPro"/>
</dbReference>
<dbReference type="PROSITE" id="PS50893">
    <property type="entry name" value="ABC_TRANSPORTER_2"/>
    <property type="match status" value="1"/>
</dbReference>
<dbReference type="InterPro" id="IPR003439">
    <property type="entry name" value="ABC_transporter-like_ATP-bd"/>
</dbReference>
<dbReference type="PANTHER" id="PTHR42794:SF1">
    <property type="entry name" value="HEMIN IMPORT ATP-BINDING PROTEIN HMUV"/>
    <property type="match status" value="1"/>
</dbReference>
<dbReference type="STRING" id="1353158.SAMN04488587_0683"/>
<evidence type="ECO:0000313" key="6">
    <source>
        <dbReference type="EMBL" id="SES70249.1"/>
    </source>
</evidence>
<keyword evidence="7" id="KW-1185">Reference proteome</keyword>
<dbReference type="EMBL" id="FOHQ01000001">
    <property type="protein sequence ID" value="SES70249.1"/>
    <property type="molecule type" value="Genomic_DNA"/>
</dbReference>
<dbReference type="Proteomes" id="UP000243338">
    <property type="component" value="Unassembled WGS sequence"/>
</dbReference>
<proteinExistence type="predicted"/>
<dbReference type="SUPFAM" id="SSF52540">
    <property type="entry name" value="P-loop containing nucleoside triphosphate hydrolases"/>
    <property type="match status" value="1"/>
</dbReference>
<dbReference type="Gene3D" id="3.40.50.300">
    <property type="entry name" value="P-loop containing nucleotide triphosphate hydrolases"/>
    <property type="match status" value="1"/>
</dbReference>
<dbReference type="RefSeq" id="WP_091688935.1">
    <property type="nucleotide sequence ID" value="NZ_CAAGSJ010000003.1"/>
</dbReference>
<dbReference type="CDD" id="cd03214">
    <property type="entry name" value="ABC_Iron-Siderophores_B12_Hemin"/>
    <property type="match status" value="1"/>
</dbReference>
<dbReference type="AlphaFoldDB" id="A0A1H9YM97"/>
<feature type="domain" description="ABC transporter" evidence="5">
    <location>
        <begin position="6"/>
        <end position="247"/>
    </location>
</feature>
<dbReference type="GO" id="GO:0005524">
    <property type="term" value="F:ATP binding"/>
    <property type="evidence" value="ECO:0007669"/>
    <property type="project" value="UniProtKB-KW"/>
</dbReference>
<gene>
    <name evidence="6" type="ORF">SAMN04488587_0683</name>
</gene>
<evidence type="ECO:0000256" key="1">
    <source>
        <dbReference type="ARBA" id="ARBA00022448"/>
    </source>
</evidence>
<evidence type="ECO:0000313" key="7">
    <source>
        <dbReference type="Proteomes" id="UP000243338"/>
    </source>
</evidence>
<evidence type="ECO:0000259" key="5">
    <source>
        <dbReference type="PROSITE" id="PS50893"/>
    </source>
</evidence>
<evidence type="ECO:0000256" key="2">
    <source>
        <dbReference type="ARBA" id="ARBA00022741"/>
    </source>
</evidence>
<dbReference type="PANTHER" id="PTHR42794">
    <property type="entry name" value="HEMIN IMPORT ATP-BINDING PROTEIN HMUV"/>
    <property type="match status" value="1"/>
</dbReference>
<accession>A0A1H9YM97</accession>
<keyword evidence="1" id="KW-0813">Transport</keyword>
<reference evidence="7" key="1">
    <citation type="submission" date="2016-10" db="EMBL/GenBank/DDBJ databases">
        <authorList>
            <person name="Varghese N."/>
            <person name="Submissions S."/>
        </authorList>
    </citation>
    <scope>NUCLEOTIDE SEQUENCE [LARGE SCALE GENOMIC DNA]</scope>
    <source>
        <strain evidence="7">SLH 33</strain>
    </source>
</reference>
<sequence length="356" mass="39016">MNHRLLMTNGLSTGYISGKQKPTIISSGLDIQLNEGELVCLVGPNGAGKSTLLRTLIGLQPPVAGDVFLKGKNIADLTTSEKSRLLSIVMTSPVSAGHLTAYDVAALGRYPYTGWSGSLSKEDRFMVSSSLDAVGATNLSHRFIHELSDGEKQKVMIARGLAQDPSLLILDEPTAFLDLPHRVEVMRILRSLSRHPGRAVLLSTHDLDLAIRSADRLWLIDGNNNFISGAPEDLVLRGVFGSAFDVKGVHFDREKGVFVISPEEKGHACLSGAKGMEHMWTTRALERAGYKIVGPENAELHIEVGIDSDIAFWDCRFEDNTNRFNSIGDMVHFLRKLTATEQQTEGLDPVHHRRGE</sequence>
<keyword evidence="4" id="KW-1278">Translocase</keyword>